<name>A0A2T0TGI6_9PSEU</name>
<feature type="domain" description="Amidase" evidence="1">
    <location>
        <begin position="49"/>
        <end position="424"/>
    </location>
</feature>
<sequence>MDGDPRALSLRQWRGLDPVERAERVDECVAMAEESAHGDWVRVAVSPSTGDGPLAGIPFSVKDNIDAAGFTTTAGSPLVPEAPAEVDAGVVAVLRDAGGVVVGKTNMHELALGITGNNTAYGPVRNPADPARSAGGSSGGSAVGVALGVVPFGLGTDTGGSVTIPASFCGVVGFRPSTGRYPGDGLVAISSSRDTAGLHARTVADVRFLDELVTSVPGPAGGGVEGLRVGVPRSRYEDVDPEVDEVSRRALSRLAEAGAVLVEVDVPDDLAVGAGPGIELVLYEAPRLLVARLGRAFEEIVAGTASPDVRGLLELMLTSPIPAERYRAARAAGLRLRRGYAEVFGGVDVLVGPTVPVAAPLIGEDAAIVLGGRAVPTFATVTRNTGPGTVAGVPMVSLPAGTTADGLPVGMCLEGPVFDDARLLAVAEDVESVLARE</sequence>
<dbReference type="Proteomes" id="UP000239494">
    <property type="component" value="Unassembled WGS sequence"/>
</dbReference>
<dbReference type="PANTHER" id="PTHR11895:SF151">
    <property type="entry name" value="GLUTAMYL-TRNA(GLN) AMIDOTRANSFERASE SUBUNIT A"/>
    <property type="match status" value="1"/>
</dbReference>
<proteinExistence type="predicted"/>
<evidence type="ECO:0000313" key="2">
    <source>
        <dbReference type="EMBL" id="PRY44741.1"/>
    </source>
</evidence>
<dbReference type="InterPro" id="IPR036928">
    <property type="entry name" value="AS_sf"/>
</dbReference>
<comment type="caution">
    <text evidence="2">The sequence shown here is derived from an EMBL/GenBank/DDBJ whole genome shotgun (WGS) entry which is preliminary data.</text>
</comment>
<protein>
    <submittedName>
        <fullName evidence="2">Mandelamide amidase</fullName>
    </submittedName>
</protein>
<dbReference type="Pfam" id="PF01425">
    <property type="entry name" value="Amidase"/>
    <property type="match status" value="1"/>
</dbReference>
<dbReference type="OrthoDB" id="182039at2"/>
<dbReference type="SUPFAM" id="SSF75304">
    <property type="entry name" value="Amidase signature (AS) enzymes"/>
    <property type="match status" value="1"/>
</dbReference>
<organism evidence="2 3">
    <name type="scientific">Umezawaea tangerina</name>
    <dbReference type="NCBI Taxonomy" id="84725"/>
    <lineage>
        <taxon>Bacteria</taxon>
        <taxon>Bacillati</taxon>
        <taxon>Actinomycetota</taxon>
        <taxon>Actinomycetes</taxon>
        <taxon>Pseudonocardiales</taxon>
        <taxon>Pseudonocardiaceae</taxon>
        <taxon>Umezawaea</taxon>
    </lineage>
</organism>
<dbReference type="InterPro" id="IPR000120">
    <property type="entry name" value="Amidase"/>
</dbReference>
<dbReference type="AlphaFoldDB" id="A0A2T0TGI6"/>
<dbReference type="GO" id="GO:0003824">
    <property type="term" value="F:catalytic activity"/>
    <property type="evidence" value="ECO:0007669"/>
    <property type="project" value="InterPro"/>
</dbReference>
<dbReference type="Gene3D" id="3.90.1300.10">
    <property type="entry name" value="Amidase signature (AS) domain"/>
    <property type="match status" value="1"/>
</dbReference>
<evidence type="ECO:0000313" key="3">
    <source>
        <dbReference type="Proteomes" id="UP000239494"/>
    </source>
</evidence>
<evidence type="ECO:0000259" key="1">
    <source>
        <dbReference type="Pfam" id="PF01425"/>
    </source>
</evidence>
<dbReference type="RefSeq" id="WP_106186333.1">
    <property type="nucleotide sequence ID" value="NZ_PVTF01000002.1"/>
</dbReference>
<keyword evidence="3" id="KW-1185">Reference proteome</keyword>
<dbReference type="PANTHER" id="PTHR11895">
    <property type="entry name" value="TRANSAMIDASE"/>
    <property type="match status" value="1"/>
</dbReference>
<accession>A0A2T0TGI6</accession>
<reference evidence="2 3" key="1">
    <citation type="submission" date="2018-03" db="EMBL/GenBank/DDBJ databases">
        <title>Genomic Encyclopedia of Archaeal and Bacterial Type Strains, Phase II (KMG-II): from individual species to whole genera.</title>
        <authorList>
            <person name="Goeker M."/>
        </authorList>
    </citation>
    <scope>NUCLEOTIDE SEQUENCE [LARGE SCALE GENOMIC DNA]</scope>
    <source>
        <strain evidence="2 3">DSM 44720</strain>
    </source>
</reference>
<dbReference type="EMBL" id="PVTF01000002">
    <property type="protein sequence ID" value="PRY44741.1"/>
    <property type="molecule type" value="Genomic_DNA"/>
</dbReference>
<gene>
    <name evidence="2" type="ORF">CLV43_102306</name>
</gene>
<dbReference type="InterPro" id="IPR023631">
    <property type="entry name" value="Amidase_dom"/>
</dbReference>